<dbReference type="EMBL" id="JACHBU010000026">
    <property type="protein sequence ID" value="MBB6511220.1"/>
    <property type="molecule type" value="Genomic_DNA"/>
</dbReference>
<gene>
    <name evidence="1" type="ORF">F4695_004618</name>
</gene>
<evidence type="ECO:0000313" key="2">
    <source>
        <dbReference type="Proteomes" id="UP000585437"/>
    </source>
</evidence>
<evidence type="ECO:0000313" key="1">
    <source>
        <dbReference type="EMBL" id="MBB6511220.1"/>
    </source>
</evidence>
<protein>
    <submittedName>
        <fullName evidence="1">Uncharacterized protein</fullName>
    </submittedName>
</protein>
<dbReference type="AlphaFoldDB" id="A0A7X0MVD9"/>
<organism evidence="1 2">
    <name type="scientific">Rhizobium soli</name>
    <dbReference type="NCBI Taxonomy" id="424798"/>
    <lineage>
        <taxon>Bacteria</taxon>
        <taxon>Pseudomonadati</taxon>
        <taxon>Pseudomonadota</taxon>
        <taxon>Alphaproteobacteria</taxon>
        <taxon>Hyphomicrobiales</taxon>
        <taxon>Rhizobiaceae</taxon>
        <taxon>Rhizobium/Agrobacterium group</taxon>
        <taxon>Rhizobium</taxon>
    </lineage>
</organism>
<proteinExistence type="predicted"/>
<dbReference type="Proteomes" id="UP000585437">
    <property type="component" value="Unassembled WGS sequence"/>
</dbReference>
<keyword evidence="2" id="KW-1185">Reference proteome</keyword>
<accession>A0A7X0MVD9</accession>
<name>A0A7X0MVD9_9HYPH</name>
<dbReference type="RefSeq" id="WP_092665011.1">
    <property type="nucleotide sequence ID" value="NZ_JACHBU010000026.1"/>
</dbReference>
<comment type="caution">
    <text evidence="1">The sequence shown here is derived from an EMBL/GenBank/DDBJ whole genome shotgun (WGS) entry which is preliminary data.</text>
</comment>
<reference evidence="1 2" key="1">
    <citation type="submission" date="2020-08" db="EMBL/GenBank/DDBJ databases">
        <title>The Agave Microbiome: Exploring the role of microbial communities in plant adaptations to desert environments.</title>
        <authorList>
            <person name="Partida-Martinez L.P."/>
        </authorList>
    </citation>
    <scope>NUCLEOTIDE SEQUENCE [LARGE SCALE GENOMIC DNA]</scope>
    <source>
        <strain evidence="1 2">AS3.12</strain>
    </source>
</reference>
<sequence length="68" mass="7619">MAATFQIIPLSSTDPDGIDTQNEPKLLFTDALQTARDLKSQGKAFRVFFDGDTLEDQRRAFRELGALE</sequence>